<feature type="coiled-coil region" evidence="1">
    <location>
        <begin position="411"/>
        <end position="438"/>
    </location>
</feature>
<name>A0ABP8KWK3_9BURK</name>
<keyword evidence="1" id="KW-0175">Coiled coil</keyword>
<evidence type="ECO:0008006" key="6">
    <source>
        <dbReference type="Google" id="ProtNLM"/>
    </source>
</evidence>
<feature type="coiled-coil region" evidence="1">
    <location>
        <begin position="791"/>
        <end position="818"/>
    </location>
</feature>
<feature type="transmembrane region" description="Helical" evidence="3">
    <location>
        <begin position="354"/>
        <end position="378"/>
    </location>
</feature>
<feature type="region of interest" description="Disordered" evidence="2">
    <location>
        <begin position="1"/>
        <end position="24"/>
    </location>
</feature>
<sequence>MHTSLLRLPKRPLGHRRHRGSAPARQQGLGLLEVVLLTLLLGGMVLGGLVSLRTLQQSQQAEAAEQNLRRADRAVITFVAQRNRLPCPDVDGDGREDALATGTGCSATAGQKGWLPLTTLGLDGTGTDQGAMPRLLYLVQRQAQDLGLADPVRHNPPAFDTATGQYSGVRPLNQIATTDICQGIENARSVALSGGQAQTDGRALAYALVHPGRGDFSGTGEGFEGLNRVATSVVAVEPPQRGWTPGVYDDRVWVQTYAGMATALECERLLASSRLMGFATEWVDEVNEQKESTRNSAIISSTINGVSVVVAGIKMALAASGLANSISHLAAAAAALSGAIAGCVFLVSCGLIPVYAAAVAAAVAAIAAYTATIALMAASLASSIVAMSLSIAVAVQAGAEIGGEIDLDKARAEAQTSYNDAVQRRQDAESNLAKAIRARDTEKTPRYNAAIANFEGKVSSFAAQVTAMNRCDPAQGDTNCAPPLTLATYQPQVNAIVAAIDTLSARELAYRDAEDRYQRALGNDPNYPSNQPTSNAPLPDRAIEELAKVRADLQQQRATALAAGDTARVAALDQAIAYLDQRQGQSGNTDTAQRRTDLINRITELQGQIDGYDAQIATLNGQLGSTVCDPLPPNDPQRQWCVNRSMLQQQRAQAATLLTTLQQQLDSLGLDVATARNLRDIALGQRNAAQTALDARKSELSALLSAMPYTVCENRVEPGSNGQPDKVTRVCTQRTYDAIANDRIVTRQLQTREPPAATAPCAPILLGSLYLCFWKEYDILLNEIVSTRYDWAVANREVQEAQATLNKAQQDEADALSTVQALSGTNAGGIPVWSGAADILRRADAKGGIR</sequence>
<gene>
    <name evidence="4" type="ORF">GCM10023090_02740</name>
</gene>
<dbReference type="Proteomes" id="UP001501788">
    <property type="component" value="Unassembled WGS sequence"/>
</dbReference>
<comment type="caution">
    <text evidence="4">The sequence shown here is derived from an EMBL/GenBank/DDBJ whole genome shotgun (WGS) entry which is preliminary data.</text>
</comment>
<proteinExistence type="predicted"/>
<feature type="transmembrane region" description="Helical" evidence="3">
    <location>
        <begin position="29"/>
        <end position="50"/>
    </location>
</feature>
<feature type="transmembrane region" description="Helical" evidence="3">
    <location>
        <begin position="329"/>
        <end position="348"/>
    </location>
</feature>
<evidence type="ECO:0000256" key="2">
    <source>
        <dbReference type="SAM" id="MobiDB-lite"/>
    </source>
</evidence>
<organism evidence="4 5">
    <name type="scientific">Acidovorax lacteus</name>
    <dbReference type="NCBI Taxonomy" id="1924988"/>
    <lineage>
        <taxon>Bacteria</taxon>
        <taxon>Pseudomonadati</taxon>
        <taxon>Pseudomonadota</taxon>
        <taxon>Betaproteobacteria</taxon>
        <taxon>Burkholderiales</taxon>
        <taxon>Comamonadaceae</taxon>
        <taxon>Acidovorax</taxon>
    </lineage>
</organism>
<feature type="transmembrane region" description="Helical" evidence="3">
    <location>
        <begin position="297"/>
        <end position="317"/>
    </location>
</feature>
<keyword evidence="3" id="KW-0472">Membrane</keyword>
<evidence type="ECO:0000256" key="3">
    <source>
        <dbReference type="SAM" id="Phobius"/>
    </source>
</evidence>
<feature type="compositionally biased region" description="Basic residues" evidence="2">
    <location>
        <begin position="8"/>
        <end position="20"/>
    </location>
</feature>
<keyword evidence="3" id="KW-0812">Transmembrane</keyword>
<dbReference type="EMBL" id="BAABEX010000003">
    <property type="protein sequence ID" value="GAA4418163.1"/>
    <property type="molecule type" value="Genomic_DNA"/>
</dbReference>
<evidence type="ECO:0000313" key="5">
    <source>
        <dbReference type="Proteomes" id="UP001501788"/>
    </source>
</evidence>
<evidence type="ECO:0000256" key="1">
    <source>
        <dbReference type="SAM" id="Coils"/>
    </source>
</evidence>
<accession>A0ABP8KWK3</accession>
<keyword evidence="3" id="KW-1133">Transmembrane helix</keyword>
<evidence type="ECO:0000313" key="4">
    <source>
        <dbReference type="EMBL" id="GAA4418163.1"/>
    </source>
</evidence>
<protein>
    <recommendedName>
        <fullName evidence="6">Type IV pilus modification protein PilV</fullName>
    </recommendedName>
</protein>
<reference evidence="5" key="1">
    <citation type="journal article" date="2019" name="Int. J. Syst. Evol. Microbiol.">
        <title>The Global Catalogue of Microorganisms (GCM) 10K type strain sequencing project: providing services to taxonomists for standard genome sequencing and annotation.</title>
        <authorList>
            <consortium name="The Broad Institute Genomics Platform"/>
            <consortium name="The Broad Institute Genome Sequencing Center for Infectious Disease"/>
            <person name="Wu L."/>
            <person name="Ma J."/>
        </authorList>
    </citation>
    <scope>NUCLEOTIDE SEQUENCE [LARGE SCALE GENOMIC DNA]</scope>
    <source>
        <strain evidence="5">JCM 31890</strain>
    </source>
</reference>
<keyword evidence="5" id="KW-1185">Reference proteome</keyword>